<dbReference type="GO" id="GO:0032259">
    <property type="term" value="P:methylation"/>
    <property type="evidence" value="ECO:0007669"/>
    <property type="project" value="UniProtKB-KW"/>
</dbReference>
<evidence type="ECO:0000313" key="5">
    <source>
        <dbReference type="Proteomes" id="UP001597380"/>
    </source>
</evidence>
<proteinExistence type="predicted"/>
<dbReference type="EMBL" id="JBHUHT010000017">
    <property type="protein sequence ID" value="MFD2097408.1"/>
    <property type="molecule type" value="Genomic_DNA"/>
</dbReference>
<dbReference type="EC" id="2.1.1.64" evidence="4"/>
<dbReference type="Gene3D" id="3.40.50.150">
    <property type="entry name" value="Vaccinia Virus protein VP39"/>
    <property type="match status" value="1"/>
</dbReference>
<dbReference type="InterPro" id="IPR041698">
    <property type="entry name" value="Methyltransf_25"/>
</dbReference>
<dbReference type="SUPFAM" id="SSF53335">
    <property type="entry name" value="S-adenosyl-L-methionine-dependent methyltransferases"/>
    <property type="match status" value="1"/>
</dbReference>
<evidence type="ECO:0000256" key="1">
    <source>
        <dbReference type="ARBA" id="ARBA00022603"/>
    </source>
</evidence>
<organism evidence="4 5">
    <name type="scientific">Corallincola platygyrae</name>
    <dbReference type="NCBI Taxonomy" id="1193278"/>
    <lineage>
        <taxon>Bacteria</taxon>
        <taxon>Pseudomonadati</taxon>
        <taxon>Pseudomonadota</taxon>
        <taxon>Gammaproteobacteria</taxon>
        <taxon>Alteromonadales</taxon>
        <taxon>Psychromonadaceae</taxon>
        <taxon>Corallincola</taxon>
    </lineage>
</organism>
<sequence>MTDYLATNRNAWNARAAIHLKSEFYQLDRFLAGESSLSEIEQRHLGPIDGHKLLHLQCHFGQDTLSLARLGAHVTGVDLSEVAIDRARKLATQTQLEAQFICQDLYSFGEKATPEFDQVFTSYGVVCWLPDIERWAQTVAASLKPGGKFYIAEFHPIYDLIAGYSYFHHEQPDVEEEVSYGDDKSNPEAAKQTIMVWSHPLSDVINALIRAGIRIDELHEYPYSPYPCFDKLEERESGRFYLQGHKHDVPLVYVIKGTKT</sequence>
<dbReference type="GO" id="GO:0102208">
    <property type="term" value="F:2-polyprenyl-6-hydroxyphenol methylase activity"/>
    <property type="evidence" value="ECO:0007669"/>
    <property type="project" value="UniProtKB-EC"/>
</dbReference>
<dbReference type="EC" id="2.1.1.222" evidence="4"/>
<keyword evidence="1 4" id="KW-0489">Methyltransferase</keyword>
<comment type="caution">
    <text evidence="4">The sequence shown here is derived from an EMBL/GenBank/DDBJ whole genome shotgun (WGS) entry which is preliminary data.</text>
</comment>
<name>A0ABW4XSZ5_9GAMM</name>
<dbReference type="PANTHER" id="PTHR43861:SF1">
    <property type="entry name" value="TRANS-ACONITATE 2-METHYLTRANSFERASE"/>
    <property type="match status" value="1"/>
</dbReference>
<evidence type="ECO:0000313" key="4">
    <source>
        <dbReference type="EMBL" id="MFD2097408.1"/>
    </source>
</evidence>
<protein>
    <submittedName>
        <fullName evidence="4">Class I SAM-dependent methyltransferase</fullName>
        <ecNumber evidence="4">2.1.1.222</ecNumber>
        <ecNumber evidence="4">2.1.1.64</ecNumber>
    </submittedName>
</protein>
<dbReference type="GO" id="GO:0061542">
    <property type="term" value="F:3-demethylubiquinol 3-O-methyltransferase activity"/>
    <property type="evidence" value="ECO:0007669"/>
    <property type="project" value="UniProtKB-EC"/>
</dbReference>
<dbReference type="Proteomes" id="UP001597380">
    <property type="component" value="Unassembled WGS sequence"/>
</dbReference>
<keyword evidence="5" id="KW-1185">Reference proteome</keyword>
<keyword evidence="2 4" id="KW-0808">Transferase</keyword>
<dbReference type="CDD" id="cd02440">
    <property type="entry name" value="AdoMet_MTases"/>
    <property type="match status" value="1"/>
</dbReference>
<reference evidence="5" key="1">
    <citation type="journal article" date="2019" name="Int. J. Syst. Evol. Microbiol.">
        <title>The Global Catalogue of Microorganisms (GCM) 10K type strain sequencing project: providing services to taxonomists for standard genome sequencing and annotation.</title>
        <authorList>
            <consortium name="The Broad Institute Genomics Platform"/>
            <consortium name="The Broad Institute Genome Sequencing Center for Infectious Disease"/>
            <person name="Wu L."/>
            <person name="Ma J."/>
        </authorList>
    </citation>
    <scope>NUCLEOTIDE SEQUENCE [LARGE SCALE GENOMIC DNA]</scope>
    <source>
        <strain evidence="5">CGMCC 1.10992</strain>
    </source>
</reference>
<dbReference type="PANTHER" id="PTHR43861">
    <property type="entry name" value="TRANS-ACONITATE 2-METHYLTRANSFERASE-RELATED"/>
    <property type="match status" value="1"/>
</dbReference>
<feature type="domain" description="Methyltransferase" evidence="3">
    <location>
        <begin position="54"/>
        <end position="147"/>
    </location>
</feature>
<gene>
    <name evidence="4" type="ORF">ACFSJ3_15525</name>
</gene>
<accession>A0ABW4XSZ5</accession>
<evidence type="ECO:0000259" key="3">
    <source>
        <dbReference type="Pfam" id="PF13649"/>
    </source>
</evidence>
<dbReference type="Pfam" id="PF13649">
    <property type="entry name" value="Methyltransf_25"/>
    <property type="match status" value="1"/>
</dbReference>
<dbReference type="InterPro" id="IPR029063">
    <property type="entry name" value="SAM-dependent_MTases_sf"/>
</dbReference>
<evidence type="ECO:0000256" key="2">
    <source>
        <dbReference type="ARBA" id="ARBA00022679"/>
    </source>
</evidence>
<dbReference type="RefSeq" id="WP_345340571.1">
    <property type="nucleotide sequence ID" value="NZ_BAABLI010000015.1"/>
</dbReference>